<gene>
    <name evidence="1" type="ORF">CLUMA_CG009603</name>
</gene>
<organism evidence="1 2">
    <name type="scientific">Clunio marinus</name>
    <dbReference type="NCBI Taxonomy" id="568069"/>
    <lineage>
        <taxon>Eukaryota</taxon>
        <taxon>Metazoa</taxon>
        <taxon>Ecdysozoa</taxon>
        <taxon>Arthropoda</taxon>
        <taxon>Hexapoda</taxon>
        <taxon>Insecta</taxon>
        <taxon>Pterygota</taxon>
        <taxon>Neoptera</taxon>
        <taxon>Endopterygota</taxon>
        <taxon>Diptera</taxon>
        <taxon>Nematocera</taxon>
        <taxon>Chironomoidea</taxon>
        <taxon>Chironomidae</taxon>
        <taxon>Clunio</taxon>
    </lineage>
</organism>
<dbReference type="AlphaFoldDB" id="A0A1J1IB26"/>
<keyword evidence="2" id="KW-1185">Reference proteome</keyword>
<accession>A0A1J1IB26</accession>
<reference evidence="1 2" key="1">
    <citation type="submission" date="2015-04" db="EMBL/GenBank/DDBJ databases">
        <authorList>
            <person name="Syromyatnikov M.Y."/>
            <person name="Popov V.N."/>
        </authorList>
    </citation>
    <scope>NUCLEOTIDE SEQUENCE [LARGE SCALE GENOMIC DNA]</scope>
</reference>
<proteinExistence type="predicted"/>
<name>A0A1J1IB26_9DIPT</name>
<evidence type="ECO:0000313" key="2">
    <source>
        <dbReference type="Proteomes" id="UP000183832"/>
    </source>
</evidence>
<dbReference type="EMBL" id="CVRI01000043">
    <property type="protein sequence ID" value="CRK96174.1"/>
    <property type="molecule type" value="Genomic_DNA"/>
</dbReference>
<protein>
    <submittedName>
        <fullName evidence="1">CLUMA_CG009603, isoform A</fullName>
    </submittedName>
</protein>
<dbReference type="Proteomes" id="UP000183832">
    <property type="component" value="Unassembled WGS sequence"/>
</dbReference>
<sequence>MLTGLEINGITAMTMLMTIRGKETEKNEFTFALLLLPCNWSISHRPDQSIHNHLHIKLPHP</sequence>
<evidence type="ECO:0000313" key="1">
    <source>
        <dbReference type="EMBL" id="CRK96174.1"/>
    </source>
</evidence>